<evidence type="ECO:0000256" key="1">
    <source>
        <dbReference type="SAM" id="MobiDB-lite"/>
    </source>
</evidence>
<feature type="non-terminal residue" evidence="2">
    <location>
        <position position="163"/>
    </location>
</feature>
<protein>
    <submittedName>
        <fullName evidence="2">Chromosome undetermined SCAF1607, whole genome shotgun sequence</fullName>
    </submittedName>
</protein>
<dbReference type="EMBL" id="CAAE01001607">
    <property type="protein sequence ID" value="CAF87170.1"/>
    <property type="molecule type" value="Genomic_DNA"/>
</dbReference>
<gene>
    <name evidence="2" type="ORF">GSTENG00036694001</name>
</gene>
<feature type="region of interest" description="Disordered" evidence="1">
    <location>
        <begin position="1"/>
        <end position="23"/>
    </location>
</feature>
<feature type="compositionally biased region" description="Low complexity" evidence="1">
    <location>
        <begin position="42"/>
        <end position="66"/>
    </location>
</feature>
<evidence type="ECO:0000313" key="2">
    <source>
        <dbReference type="EMBL" id="CAF87170.1"/>
    </source>
</evidence>
<feature type="region of interest" description="Disordered" evidence="1">
    <location>
        <begin position="136"/>
        <end position="163"/>
    </location>
</feature>
<sequence length="163" mass="17018">TSHSEGGEEQSEEASAALPKEESEVLSVSFPEILDFVWEESVPAPTSASASASASASEESEIPSSSGLEDTEGALLETPTFCVSNLLGEDPTKQPSAPVLEPLSSSAVAGHQVRLSHQRNGRWCFVSSDQQSADRDEGVERCLTGSPSSHTSLGDTIAGVQQT</sequence>
<feature type="region of interest" description="Disordered" evidence="1">
    <location>
        <begin position="42"/>
        <end position="75"/>
    </location>
</feature>
<organism evidence="2">
    <name type="scientific">Tetraodon nigroviridis</name>
    <name type="common">Spotted green pufferfish</name>
    <name type="synonym">Chelonodon nigroviridis</name>
    <dbReference type="NCBI Taxonomy" id="99883"/>
    <lineage>
        <taxon>Eukaryota</taxon>
        <taxon>Metazoa</taxon>
        <taxon>Chordata</taxon>
        <taxon>Craniata</taxon>
        <taxon>Vertebrata</taxon>
        <taxon>Euteleostomi</taxon>
        <taxon>Actinopterygii</taxon>
        <taxon>Neopterygii</taxon>
        <taxon>Teleostei</taxon>
        <taxon>Neoteleostei</taxon>
        <taxon>Acanthomorphata</taxon>
        <taxon>Eupercaria</taxon>
        <taxon>Tetraodontiformes</taxon>
        <taxon>Tetradontoidea</taxon>
        <taxon>Tetraodontidae</taxon>
        <taxon>Tetraodon</taxon>
    </lineage>
</organism>
<feature type="compositionally biased region" description="Polar residues" evidence="1">
    <location>
        <begin position="145"/>
        <end position="163"/>
    </location>
</feature>
<dbReference type="KEGG" id="tng:GSTEN00036694G001"/>
<feature type="non-terminal residue" evidence="2">
    <location>
        <position position="1"/>
    </location>
</feature>
<name>Q4TIW2_TETNG</name>
<accession>Q4TIW2</accession>
<dbReference type="AlphaFoldDB" id="Q4TIW2"/>
<proteinExistence type="predicted"/>
<reference evidence="2" key="2">
    <citation type="submission" date="2004-02" db="EMBL/GenBank/DDBJ databases">
        <authorList>
            <consortium name="Genoscope"/>
            <consortium name="Whitehead Institute Centre for Genome Research"/>
        </authorList>
    </citation>
    <scope>NUCLEOTIDE SEQUENCE</scope>
</reference>
<reference evidence="2" key="1">
    <citation type="journal article" date="2004" name="Nature">
        <title>Genome duplication in the teleost fish Tetraodon nigroviridis reveals the early vertebrate proto-karyotype.</title>
        <authorList>
            <person name="Jaillon O."/>
            <person name="Aury J.-M."/>
            <person name="Brunet F."/>
            <person name="Petit J.-L."/>
            <person name="Stange-Thomann N."/>
            <person name="Mauceli E."/>
            <person name="Bouneau L."/>
            <person name="Fischer C."/>
            <person name="Ozouf-Costaz C."/>
            <person name="Bernot A."/>
            <person name="Nicaud S."/>
            <person name="Jaffe D."/>
            <person name="Fisher S."/>
            <person name="Lutfalla G."/>
            <person name="Dossat C."/>
            <person name="Segurens B."/>
            <person name="Dasilva C."/>
            <person name="Salanoubat M."/>
            <person name="Levy M."/>
            <person name="Boudet N."/>
            <person name="Castellano S."/>
            <person name="Anthouard V."/>
            <person name="Jubin C."/>
            <person name="Castelli V."/>
            <person name="Katinka M."/>
            <person name="Vacherie B."/>
            <person name="Biemont C."/>
            <person name="Skalli Z."/>
            <person name="Cattolico L."/>
            <person name="Poulain J."/>
            <person name="De Berardinis V."/>
            <person name="Cruaud C."/>
            <person name="Duprat S."/>
            <person name="Brottier P."/>
            <person name="Coutanceau J.-P."/>
            <person name="Gouzy J."/>
            <person name="Parra G."/>
            <person name="Lardier G."/>
            <person name="Chapple C."/>
            <person name="McKernan K.J."/>
            <person name="McEwan P."/>
            <person name="Bosak S."/>
            <person name="Kellis M."/>
            <person name="Volff J.-N."/>
            <person name="Guigo R."/>
            <person name="Zody M.C."/>
            <person name="Mesirov J."/>
            <person name="Lindblad-Toh K."/>
            <person name="Birren B."/>
            <person name="Nusbaum C."/>
            <person name="Kahn D."/>
            <person name="Robinson-Rechavi M."/>
            <person name="Laudet V."/>
            <person name="Schachter V."/>
            <person name="Quetier F."/>
            <person name="Saurin W."/>
            <person name="Scarpelli C."/>
            <person name="Wincker P."/>
            <person name="Lander E.S."/>
            <person name="Weissenbach J."/>
            <person name="Roest Crollius H."/>
        </authorList>
    </citation>
    <scope>NUCLEOTIDE SEQUENCE [LARGE SCALE GENOMIC DNA]</scope>
</reference>